<dbReference type="Proteomes" id="UP001205185">
    <property type="component" value="Unassembled WGS sequence"/>
</dbReference>
<dbReference type="SMART" id="SM01130">
    <property type="entry name" value="DHDPS"/>
    <property type="match status" value="1"/>
</dbReference>
<evidence type="ECO:0000313" key="3">
    <source>
        <dbReference type="EMBL" id="MCP2267839.1"/>
    </source>
</evidence>
<dbReference type="PANTHER" id="PTHR42849:SF1">
    <property type="entry name" value="N-ACETYLNEURAMINATE LYASE"/>
    <property type="match status" value="1"/>
</dbReference>
<evidence type="ECO:0000313" key="4">
    <source>
        <dbReference type="Proteomes" id="UP001205185"/>
    </source>
</evidence>
<dbReference type="Gene3D" id="3.20.20.70">
    <property type="entry name" value="Aldolase class I"/>
    <property type="match status" value="1"/>
</dbReference>
<keyword evidence="1 2" id="KW-0456">Lyase</keyword>
<dbReference type="RefSeq" id="WP_253884751.1">
    <property type="nucleotide sequence ID" value="NZ_BAAAVB010000002.1"/>
</dbReference>
<gene>
    <name evidence="3" type="ORF">LV75_000321</name>
</gene>
<organism evidence="3 4">
    <name type="scientific">Actinokineospora diospyrosa</name>
    <dbReference type="NCBI Taxonomy" id="103728"/>
    <lineage>
        <taxon>Bacteria</taxon>
        <taxon>Bacillati</taxon>
        <taxon>Actinomycetota</taxon>
        <taxon>Actinomycetes</taxon>
        <taxon>Pseudonocardiales</taxon>
        <taxon>Pseudonocardiaceae</taxon>
        <taxon>Actinokineospora</taxon>
    </lineage>
</organism>
<dbReference type="InterPro" id="IPR013785">
    <property type="entry name" value="Aldolase_TIM"/>
</dbReference>
<dbReference type="Pfam" id="PF00701">
    <property type="entry name" value="DHDPS"/>
    <property type="match status" value="1"/>
</dbReference>
<protein>
    <submittedName>
        <fullName evidence="3">4-hydroxy-tetrahydrodipicolinate synthase</fullName>
    </submittedName>
</protein>
<accession>A0ABT1I5D2</accession>
<dbReference type="CDD" id="cd00408">
    <property type="entry name" value="DHDPS-like"/>
    <property type="match status" value="1"/>
</dbReference>
<dbReference type="PIRSF" id="PIRSF001365">
    <property type="entry name" value="DHDPS"/>
    <property type="match status" value="1"/>
</dbReference>
<dbReference type="InterPro" id="IPR002220">
    <property type="entry name" value="DapA-like"/>
</dbReference>
<dbReference type="SUPFAM" id="SSF51569">
    <property type="entry name" value="Aldolase"/>
    <property type="match status" value="1"/>
</dbReference>
<reference evidence="3 4" key="1">
    <citation type="submission" date="2022-06" db="EMBL/GenBank/DDBJ databases">
        <title>Genomic Encyclopedia of Archaeal and Bacterial Type Strains, Phase II (KMG-II): from individual species to whole genera.</title>
        <authorList>
            <person name="Goeker M."/>
        </authorList>
    </citation>
    <scope>NUCLEOTIDE SEQUENCE [LARGE SCALE GENOMIC DNA]</scope>
    <source>
        <strain evidence="3 4">DSM 44255</strain>
    </source>
</reference>
<evidence type="ECO:0000256" key="2">
    <source>
        <dbReference type="PIRNR" id="PIRNR001365"/>
    </source>
</evidence>
<keyword evidence="4" id="KW-1185">Reference proteome</keyword>
<dbReference type="PANTHER" id="PTHR42849">
    <property type="entry name" value="N-ACETYLNEURAMINATE LYASE"/>
    <property type="match status" value="1"/>
</dbReference>
<proteinExistence type="inferred from homology"/>
<dbReference type="EMBL" id="JAMTCO010000001">
    <property type="protein sequence ID" value="MCP2267839.1"/>
    <property type="molecule type" value="Genomic_DNA"/>
</dbReference>
<comment type="caution">
    <text evidence="3">The sequence shown here is derived from an EMBL/GenBank/DDBJ whole genome shotgun (WGS) entry which is preliminary data.</text>
</comment>
<sequence>MEWLRPGVIVPLVTPVTTGGLVPEVDLDRLIGRVADDVVALIPGLSTGEGWALDDQQWVAAVAHTVAHARGLPVLAGVQRPGTAEIVARAARAVALGATAVVVPTPSGPEITQDEMYDHYVAVTSAIPAPVIVYHESMVSGNLLDPATLARVSALDQVVAVKDSAGDPEATRALLATSPPVGVWQGHEHLVEHTPGVDGYVLALANLEPRLCARHFAGHADPAELDAACARYRLTEPDWYRHVKAHLCRQGVLSSAATVEES</sequence>
<name>A0ABT1I5D2_9PSEU</name>
<evidence type="ECO:0000256" key="1">
    <source>
        <dbReference type="ARBA" id="ARBA00023239"/>
    </source>
</evidence>
<comment type="similarity">
    <text evidence="2">Belongs to the DapA family.</text>
</comment>